<reference evidence="1" key="1">
    <citation type="submission" date="2014-02" db="EMBL/GenBank/DDBJ databases">
        <title>Expanding our view of genomic diversity in Candidatus Accumulibacter clades.</title>
        <authorList>
            <person name="Skennerton C.T."/>
            <person name="Barr J.J."/>
            <person name="Slater F.R."/>
            <person name="Bond P.L."/>
            <person name="Tyson G.W."/>
        </authorList>
    </citation>
    <scope>NUCLEOTIDE SEQUENCE [LARGE SCALE GENOMIC DNA]</scope>
</reference>
<dbReference type="EMBL" id="JDST02000048">
    <property type="protein sequence ID" value="KFB76668.1"/>
    <property type="molecule type" value="Genomic_DNA"/>
</dbReference>
<dbReference type="AlphaFoldDB" id="A0A080M602"/>
<dbReference type="Proteomes" id="UP000021315">
    <property type="component" value="Unassembled WGS sequence"/>
</dbReference>
<keyword evidence="2" id="KW-1185">Reference proteome</keyword>
<comment type="caution">
    <text evidence="1">The sequence shown here is derived from an EMBL/GenBank/DDBJ whole genome shotgun (WGS) entry which is preliminary data.</text>
</comment>
<organism evidence="1 2">
    <name type="scientific">Candidatus Accumulibacter cognatus</name>
    <dbReference type="NCBI Taxonomy" id="2954383"/>
    <lineage>
        <taxon>Bacteria</taxon>
        <taxon>Pseudomonadati</taxon>
        <taxon>Pseudomonadota</taxon>
        <taxon>Betaproteobacteria</taxon>
        <taxon>Candidatus Accumulibacter</taxon>
    </lineage>
</organism>
<accession>A0A080M602</accession>
<dbReference type="SUPFAM" id="SSF109709">
    <property type="entry name" value="KorB DNA-binding domain-like"/>
    <property type="match status" value="1"/>
</dbReference>
<protein>
    <recommendedName>
        <fullName evidence="3">Bacteriophage-related protein</fullName>
    </recommendedName>
</protein>
<gene>
    <name evidence="1" type="ORF">AW06_002238</name>
</gene>
<evidence type="ECO:0008006" key="3">
    <source>
        <dbReference type="Google" id="ProtNLM"/>
    </source>
</evidence>
<sequence length="142" mass="15839">MTRIIQTGAATHQCGRQGAKLTTFIPVRIKRHGGRKVVIPSAAGDKVPEHDAPILTALSKAFHWQRLIDEGIVNSGSDIARREGLHQTTVNELLRLMLLSPKLVRSILDGHQPKTLSLLWLKNNLPPSDWDDQHRLFDGFDA</sequence>
<proteinExistence type="predicted"/>
<dbReference type="STRING" id="1453999.AW06_002238"/>
<name>A0A080M602_9PROT</name>
<evidence type="ECO:0000313" key="1">
    <source>
        <dbReference type="EMBL" id="KFB76668.1"/>
    </source>
</evidence>
<dbReference type="RefSeq" id="WP_273704567.1">
    <property type="nucleotide sequence ID" value="NZ_JDST02000048.1"/>
</dbReference>
<evidence type="ECO:0000313" key="2">
    <source>
        <dbReference type="Proteomes" id="UP000021315"/>
    </source>
</evidence>